<dbReference type="AlphaFoldDB" id="A0A8S1RLW2"/>
<organism evidence="2 3">
    <name type="scientific">Paramecium sonneborni</name>
    <dbReference type="NCBI Taxonomy" id="65129"/>
    <lineage>
        <taxon>Eukaryota</taxon>
        <taxon>Sar</taxon>
        <taxon>Alveolata</taxon>
        <taxon>Ciliophora</taxon>
        <taxon>Intramacronucleata</taxon>
        <taxon>Oligohymenophorea</taxon>
        <taxon>Peniculida</taxon>
        <taxon>Parameciidae</taxon>
        <taxon>Paramecium</taxon>
    </lineage>
</organism>
<dbReference type="EMBL" id="CAJJDN010000179">
    <property type="protein sequence ID" value="CAD8127775.1"/>
    <property type="molecule type" value="Genomic_DNA"/>
</dbReference>
<comment type="caution">
    <text evidence="2">The sequence shown here is derived from an EMBL/GenBank/DDBJ whole genome shotgun (WGS) entry which is preliminary data.</text>
</comment>
<keyword evidence="3" id="KW-1185">Reference proteome</keyword>
<gene>
    <name evidence="1" type="ORF">PSON_ATCC_30995.1.T1790100</name>
    <name evidence="2" type="ORF">PSON_ATCC_30995.1.T1790101</name>
</gene>
<name>A0A8S1RLW2_9CILI</name>
<reference evidence="2" key="1">
    <citation type="submission" date="2021-01" db="EMBL/GenBank/DDBJ databases">
        <authorList>
            <consortium name="Genoscope - CEA"/>
            <person name="William W."/>
        </authorList>
    </citation>
    <scope>NUCLEOTIDE SEQUENCE</scope>
</reference>
<accession>A0A8S1RLW2</accession>
<dbReference type="EMBL" id="CAJJDN010000179">
    <property type="protein sequence ID" value="CAD8127774.1"/>
    <property type="molecule type" value="Genomic_DNA"/>
</dbReference>
<evidence type="ECO:0000313" key="2">
    <source>
        <dbReference type="EMBL" id="CAD8127775.1"/>
    </source>
</evidence>
<sequence length="68" mass="8038">MVDDQKKLQDDNKVIDEIQKQFEVLFSTPQYLQMNQIIKNTKCLINEANEDTIIIQSIKLTMIRKLQV</sequence>
<evidence type="ECO:0000313" key="3">
    <source>
        <dbReference type="Proteomes" id="UP000692954"/>
    </source>
</evidence>
<protein>
    <submittedName>
        <fullName evidence="2">Uncharacterized protein</fullName>
    </submittedName>
</protein>
<proteinExistence type="predicted"/>
<evidence type="ECO:0000313" key="1">
    <source>
        <dbReference type="EMBL" id="CAD8127774.1"/>
    </source>
</evidence>
<dbReference type="Proteomes" id="UP000692954">
    <property type="component" value="Unassembled WGS sequence"/>
</dbReference>